<evidence type="ECO:0000313" key="1">
    <source>
        <dbReference type="EMBL" id="QCQ57710.1"/>
    </source>
</evidence>
<sequence>MSFKRQVKYGVFSHKDAAVHLSNEEYLQLVSLMSKIEEKRMQSGKAPISAVVIDQNTLGKKAYEAGFKIVETAVTAKLQRACTHPEWKTDYAVMGGFDVHTCTKCGYTETN</sequence>
<protein>
    <submittedName>
        <fullName evidence="1">Uncharacterized protein</fullName>
    </submittedName>
</protein>
<gene>
    <name evidence="1" type="ORF">ACHELOUS_134</name>
</gene>
<accession>A0A4P8MVA0</accession>
<name>A0A4P8MVA0_9CAUD</name>
<organism evidence="1 2">
    <name type="scientific">Vibrio phage Achelous</name>
    <dbReference type="NCBI Taxonomy" id="2576872"/>
    <lineage>
        <taxon>Viruses</taxon>
        <taxon>Duplodnaviria</taxon>
        <taxon>Heunggongvirae</taxon>
        <taxon>Uroviricota</taxon>
        <taxon>Caudoviricetes</taxon>
        <taxon>Demerecviridae</taxon>
        <taxon>Ermolyevavirinae</taxon>
        <taxon>Thalassavirus</taxon>
        <taxon>Thalassavirus achelous</taxon>
    </lineage>
</organism>
<reference evidence="1 2" key="1">
    <citation type="submission" date="2019-04" db="EMBL/GenBank/DDBJ databases">
        <authorList>
            <person name="Gallagher L."/>
            <person name="Broussard G."/>
        </authorList>
    </citation>
    <scope>NUCLEOTIDE SEQUENCE [LARGE SCALE GENOMIC DNA]</scope>
</reference>
<keyword evidence="2" id="KW-1185">Reference proteome</keyword>
<proteinExistence type="predicted"/>
<dbReference type="Proteomes" id="UP000302168">
    <property type="component" value="Segment"/>
</dbReference>
<evidence type="ECO:0000313" key="2">
    <source>
        <dbReference type="Proteomes" id="UP000302168"/>
    </source>
</evidence>
<dbReference type="EMBL" id="MK796244">
    <property type="protein sequence ID" value="QCQ57710.1"/>
    <property type="molecule type" value="Genomic_DNA"/>
</dbReference>